<reference evidence="1 2" key="1">
    <citation type="submission" date="2019-03" db="EMBL/GenBank/DDBJ databases">
        <title>Flavobacterium AT-3-2 sp. nov., isolated from arctic soil.</title>
        <authorList>
            <person name="Chaudhary D.K."/>
        </authorList>
    </citation>
    <scope>NUCLEOTIDE SEQUENCE [LARGE SCALE GENOMIC DNA]</scope>
    <source>
        <strain evidence="1 2">AT-3-2</strain>
    </source>
</reference>
<name>A0A4R5AS92_9FLAO</name>
<dbReference type="EMBL" id="SMFM01000004">
    <property type="protein sequence ID" value="TDD75831.1"/>
    <property type="molecule type" value="Genomic_DNA"/>
</dbReference>
<dbReference type="AlphaFoldDB" id="A0A4R5AS92"/>
<protein>
    <submittedName>
        <fullName evidence="1">Uncharacterized protein</fullName>
    </submittedName>
</protein>
<comment type="caution">
    <text evidence="1">The sequence shown here is derived from an EMBL/GenBank/DDBJ whole genome shotgun (WGS) entry which is preliminary data.</text>
</comment>
<dbReference type="OrthoDB" id="9818506at2"/>
<organism evidence="1 2">
    <name type="scientific">Flavobacterium caseinilyticum</name>
    <dbReference type="NCBI Taxonomy" id="2541732"/>
    <lineage>
        <taxon>Bacteria</taxon>
        <taxon>Pseudomonadati</taxon>
        <taxon>Bacteroidota</taxon>
        <taxon>Flavobacteriia</taxon>
        <taxon>Flavobacteriales</taxon>
        <taxon>Flavobacteriaceae</taxon>
        <taxon>Flavobacterium</taxon>
    </lineage>
</organism>
<dbReference type="Proteomes" id="UP000295278">
    <property type="component" value="Unassembled WGS sequence"/>
</dbReference>
<evidence type="ECO:0000313" key="2">
    <source>
        <dbReference type="Proteomes" id="UP000295278"/>
    </source>
</evidence>
<dbReference type="RefSeq" id="WP_131909603.1">
    <property type="nucleotide sequence ID" value="NZ_SMFM01000004.1"/>
</dbReference>
<sequence length="416" mass="47347">MKNLTIKFTGGYRQVSKHLTREHGANFAIIVDALVYIHNADSDKLVNINGNWAVRASNAFLSRHTGLGLSIIKANIDKIERTGLVAVITKGQGNTRHYVINIENINTYITALKPKFEKWYEKSIMSSKKDKARSVEADNNKLKKSKEDFAKTLAKIKVITGESKVGLVENRPTQTATTRQPNTLKPTVAETAKKTAKETTTKKKNVVVDIFNQKDSKGAFIFIKEIGKSVYKKEYQKYTKNYTKEQLEKILDAVQEAAIEDLDVGDDDLDFDNAVSNEKAKNLFSKVYSRNEITGHIYKLILNAESKEKYKMKEEYETTKEPASQDISNNNWKILKNAYSELPNIPNQGKFFTSKQDVYNFSNLSEFRQEWVIEQVVNMKKANTTTSRPSIYIEEAMKEKLNISYNPIKSIINIGL</sequence>
<proteinExistence type="predicted"/>
<gene>
    <name evidence="1" type="ORF">E0F89_09720</name>
</gene>
<evidence type="ECO:0000313" key="1">
    <source>
        <dbReference type="EMBL" id="TDD75831.1"/>
    </source>
</evidence>
<accession>A0A4R5AS92</accession>
<keyword evidence="2" id="KW-1185">Reference proteome</keyword>